<dbReference type="InterPro" id="IPR010432">
    <property type="entry name" value="RDD"/>
</dbReference>
<evidence type="ECO:0000259" key="6">
    <source>
        <dbReference type="Pfam" id="PF06271"/>
    </source>
</evidence>
<evidence type="ECO:0000313" key="8">
    <source>
        <dbReference type="Proteomes" id="UP000324233"/>
    </source>
</evidence>
<dbReference type="EMBL" id="CP042997">
    <property type="protein sequence ID" value="QEH33510.1"/>
    <property type="molecule type" value="Genomic_DNA"/>
</dbReference>
<evidence type="ECO:0000256" key="1">
    <source>
        <dbReference type="ARBA" id="ARBA00004141"/>
    </source>
</evidence>
<evidence type="ECO:0000313" key="7">
    <source>
        <dbReference type="EMBL" id="QEH33510.1"/>
    </source>
</evidence>
<dbReference type="PANTHER" id="PTHR38480:SF1">
    <property type="entry name" value="SLR0254 PROTEIN"/>
    <property type="match status" value="1"/>
</dbReference>
<keyword evidence="4 5" id="KW-0472">Membrane</keyword>
<keyword evidence="2 5" id="KW-0812">Transmembrane</keyword>
<evidence type="ECO:0000256" key="2">
    <source>
        <dbReference type="ARBA" id="ARBA00022692"/>
    </source>
</evidence>
<feature type="transmembrane region" description="Helical" evidence="5">
    <location>
        <begin position="31"/>
        <end position="52"/>
    </location>
</feature>
<evidence type="ECO:0000256" key="3">
    <source>
        <dbReference type="ARBA" id="ARBA00022989"/>
    </source>
</evidence>
<reference evidence="7 8" key="1">
    <citation type="submission" date="2019-08" db="EMBL/GenBank/DDBJ databases">
        <title>Deep-cultivation of Planctomycetes and their phenomic and genomic characterization uncovers novel biology.</title>
        <authorList>
            <person name="Wiegand S."/>
            <person name="Jogler M."/>
            <person name="Boedeker C."/>
            <person name="Pinto D."/>
            <person name="Vollmers J."/>
            <person name="Rivas-Marin E."/>
            <person name="Kohn T."/>
            <person name="Peeters S.H."/>
            <person name="Heuer A."/>
            <person name="Rast P."/>
            <person name="Oberbeckmann S."/>
            <person name="Bunk B."/>
            <person name="Jeske O."/>
            <person name="Meyerdierks A."/>
            <person name="Storesund J.E."/>
            <person name="Kallscheuer N."/>
            <person name="Luecker S."/>
            <person name="Lage O.M."/>
            <person name="Pohl T."/>
            <person name="Merkel B.J."/>
            <person name="Hornburger P."/>
            <person name="Mueller R.-W."/>
            <person name="Bruemmer F."/>
            <person name="Labrenz M."/>
            <person name="Spormann A.M."/>
            <person name="Op den Camp H."/>
            <person name="Overmann J."/>
            <person name="Amann R."/>
            <person name="Jetten M.S.M."/>
            <person name="Mascher T."/>
            <person name="Medema M.H."/>
            <person name="Devos D.P."/>
            <person name="Kaster A.-K."/>
            <person name="Ovreas L."/>
            <person name="Rohde M."/>
            <person name="Galperin M.Y."/>
            <person name="Jogler C."/>
        </authorList>
    </citation>
    <scope>NUCLEOTIDE SEQUENCE [LARGE SCALE GENOMIC DNA]</scope>
    <source>
        <strain evidence="7 8">OJF2</strain>
    </source>
</reference>
<keyword evidence="3 5" id="KW-1133">Transmembrane helix</keyword>
<accession>A0A5B9W0S2</accession>
<dbReference type="PANTHER" id="PTHR38480">
    <property type="entry name" value="SLR0254 PROTEIN"/>
    <property type="match status" value="1"/>
</dbReference>
<comment type="subcellular location">
    <subcellularLocation>
        <location evidence="1">Membrane</location>
        <topology evidence="1">Multi-pass membrane protein</topology>
    </subcellularLocation>
</comment>
<name>A0A5B9W0S2_9BACT</name>
<evidence type="ECO:0000256" key="4">
    <source>
        <dbReference type="ARBA" id="ARBA00023136"/>
    </source>
</evidence>
<dbReference type="AlphaFoldDB" id="A0A5B9W0S2"/>
<gene>
    <name evidence="7" type="ORF">OJF2_20120</name>
</gene>
<dbReference type="Proteomes" id="UP000324233">
    <property type="component" value="Chromosome"/>
</dbReference>
<dbReference type="Pfam" id="PF06271">
    <property type="entry name" value="RDD"/>
    <property type="match status" value="1"/>
</dbReference>
<feature type="transmembrane region" description="Helical" evidence="5">
    <location>
        <begin position="58"/>
        <end position="80"/>
    </location>
</feature>
<dbReference type="GO" id="GO:0016020">
    <property type="term" value="C:membrane"/>
    <property type="evidence" value="ECO:0007669"/>
    <property type="project" value="UniProtKB-SubCell"/>
</dbReference>
<evidence type="ECO:0000256" key="5">
    <source>
        <dbReference type="SAM" id="Phobius"/>
    </source>
</evidence>
<keyword evidence="8" id="KW-1185">Reference proteome</keyword>
<sequence>MSLDGTVVLETPERIAFSFPLAGPFRRLPAYLIDVCILGVLVLAALVFSVSLAGPSGLGLGLVLFFLFSWGYGAFFEGLFNGRTPGKHALGLRVVSEHGVPVRGPQAVLRNLIGSVDGPVPFAFLLGLTSMFVSPKFQRLGDLAAGTMVIVEERRPRIGLIRIDEQAVLELAARLPARIAAGPSLSLALSDYASRRLRFGDARREEIAEPLARPLRARLGLPPSVPADLVLCAAYHRIFLEG</sequence>
<protein>
    <submittedName>
        <fullName evidence="7">RDD family protein</fullName>
    </submittedName>
</protein>
<feature type="domain" description="RDD" evidence="6">
    <location>
        <begin position="21"/>
        <end position="146"/>
    </location>
</feature>
<dbReference type="RefSeq" id="WP_148593434.1">
    <property type="nucleotide sequence ID" value="NZ_CP042997.1"/>
</dbReference>
<proteinExistence type="predicted"/>
<organism evidence="7 8">
    <name type="scientific">Aquisphaera giovannonii</name>
    <dbReference type="NCBI Taxonomy" id="406548"/>
    <lineage>
        <taxon>Bacteria</taxon>
        <taxon>Pseudomonadati</taxon>
        <taxon>Planctomycetota</taxon>
        <taxon>Planctomycetia</taxon>
        <taxon>Isosphaerales</taxon>
        <taxon>Isosphaeraceae</taxon>
        <taxon>Aquisphaera</taxon>
    </lineage>
</organism>
<dbReference type="KEGG" id="agv:OJF2_20120"/>
<dbReference type="OrthoDB" id="9787732at2"/>